<proteinExistence type="predicted"/>
<protein>
    <submittedName>
        <fullName evidence="1">Uncharacterized protein</fullName>
    </submittedName>
</protein>
<name>A0A423WX67_9PEZI</name>
<comment type="caution">
    <text evidence="1">The sequence shown here is derived from an EMBL/GenBank/DDBJ whole genome shotgun (WGS) entry which is preliminary data.</text>
</comment>
<dbReference type="Proteomes" id="UP000285146">
    <property type="component" value="Unassembled WGS sequence"/>
</dbReference>
<organism evidence="1 2">
    <name type="scientific">Cytospora leucostoma</name>
    <dbReference type="NCBI Taxonomy" id="1230097"/>
    <lineage>
        <taxon>Eukaryota</taxon>
        <taxon>Fungi</taxon>
        <taxon>Dikarya</taxon>
        <taxon>Ascomycota</taxon>
        <taxon>Pezizomycotina</taxon>
        <taxon>Sordariomycetes</taxon>
        <taxon>Sordariomycetidae</taxon>
        <taxon>Diaporthales</taxon>
        <taxon>Cytosporaceae</taxon>
        <taxon>Cytospora</taxon>
    </lineage>
</organism>
<dbReference type="InParanoid" id="A0A423WX67"/>
<sequence length="158" mass="16881">MKAKINSSVLAATAITATSFKLDRNFTNLPHKATLAPDAIDVLNAHGLWAPDINAFSRGHHNLENVNATAENLKFEESGLDMNDLVSISIEDQNVTAITVGDGKALANTDVCAPYPDCCKQCHTCEEACLSLILCIACWAICEGACFGQSFCKDNGCD</sequence>
<accession>A0A423WX67</accession>
<dbReference type="OrthoDB" id="5229222at2759"/>
<evidence type="ECO:0000313" key="1">
    <source>
        <dbReference type="EMBL" id="ROW08072.1"/>
    </source>
</evidence>
<gene>
    <name evidence="1" type="ORF">VPNG_06074</name>
</gene>
<evidence type="ECO:0000313" key="2">
    <source>
        <dbReference type="Proteomes" id="UP000285146"/>
    </source>
</evidence>
<keyword evidence="2" id="KW-1185">Reference proteome</keyword>
<dbReference type="AlphaFoldDB" id="A0A423WX67"/>
<dbReference type="EMBL" id="LKEB01000036">
    <property type="protein sequence ID" value="ROW08072.1"/>
    <property type="molecule type" value="Genomic_DNA"/>
</dbReference>
<reference evidence="1 2" key="1">
    <citation type="submission" date="2015-09" db="EMBL/GenBank/DDBJ databases">
        <title>Host preference determinants of Valsa canker pathogens revealed by comparative genomics.</title>
        <authorList>
            <person name="Yin Z."/>
            <person name="Huang L."/>
        </authorList>
    </citation>
    <scope>NUCLEOTIDE SEQUENCE [LARGE SCALE GENOMIC DNA]</scope>
    <source>
        <strain evidence="1 2">SXYLt</strain>
    </source>
</reference>